<dbReference type="Gene3D" id="2.130.10.10">
    <property type="entry name" value="YVTN repeat-like/Quinoprotein amine dehydrogenase"/>
    <property type="match status" value="1"/>
</dbReference>
<keyword evidence="22" id="KW-1185">Reference proteome</keyword>
<feature type="non-terminal residue" evidence="21">
    <location>
        <position position="698"/>
    </location>
</feature>
<organism evidence="21 22">
    <name type="scientific">Clydaea vesicula</name>
    <dbReference type="NCBI Taxonomy" id="447962"/>
    <lineage>
        <taxon>Eukaryota</taxon>
        <taxon>Fungi</taxon>
        <taxon>Fungi incertae sedis</taxon>
        <taxon>Chytridiomycota</taxon>
        <taxon>Chytridiomycota incertae sedis</taxon>
        <taxon>Chytridiomycetes</taxon>
        <taxon>Lobulomycetales</taxon>
        <taxon>Lobulomycetaceae</taxon>
        <taxon>Clydaea</taxon>
    </lineage>
</organism>
<dbReference type="GO" id="GO:0016567">
    <property type="term" value="P:protein ubiquitination"/>
    <property type="evidence" value="ECO:0007669"/>
    <property type="project" value="InterPro"/>
</dbReference>
<evidence type="ECO:0000256" key="7">
    <source>
        <dbReference type="ARBA" id="ARBA00022679"/>
    </source>
</evidence>
<sequence>MNILIFNCSMVVKTLSHLNSNRTRQLKIKLIFMLVSVTSIDLLSAITLAISDSLEMNAIVGGIVSFHISAALYLLEMILNSIREVEKNKIVGNIRSNEISLDDNSEIVRSDNDESLDLQETEAPQERAEAVLQSEGIRDAQVEINAYSTQTFELNFPRQNHTPLPIVTSNTNNFIEVAPVTTNISQNRNSQQQHSLSLSQNQHRSISNLISDELTTQNSNNDVFQKILWKDNSKKRMLLDDEEVEQFKEDDGGNTCPICFEPWTSSGPNRVVALFCGHLFCKSCVNCLAMDAKSKHHSKKKSRSKIIPFPCPICKSSSSDCLKICENLQYISLYPQAVLLCADNSLLEEIKKNNNLLSVENQRLKTELINEKLFNQKYLKDIENLQAQLVAKDNEQLSSQNFSARSNLINFSSMIPFDIPLAATPGSVRCILFLEERREVLVGIGRSFSNYGFFIIELEELFTFYFANVHRDAIRSIKQSPFDKSLILSASLDKTLKLTNLNSKNIVHSYSLPTAVCLTSVKENGIIGAGLGGVFFLSVKENNASQNLEFDYKQLSVESTKLINTAVVLQNDMLMSTFRMNPTGIKIVISKILHKGDFERTEIKHIDELKFVEYANRSLSKPAIFNDAFGNIIFSFIDEFKQKIMFYEVDQQNLRLVYIKDYKLNQCKGQGSQSNNGDVKVFDTGEITIRGLGQFVGV</sequence>
<dbReference type="InterPro" id="IPR037381">
    <property type="entry name" value="RFWD3"/>
</dbReference>
<comment type="pathway">
    <text evidence="3">Protein modification; protein ubiquitination.</text>
</comment>
<keyword evidence="18" id="KW-0175">Coiled coil</keyword>
<evidence type="ECO:0000256" key="19">
    <source>
        <dbReference type="SAM" id="Phobius"/>
    </source>
</evidence>
<keyword evidence="14" id="KW-0234">DNA repair</keyword>
<evidence type="ECO:0000256" key="16">
    <source>
        <dbReference type="ARBA" id="ARBA00034306"/>
    </source>
</evidence>
<dbReference type="SUPFAM" id="SSF57850">
    <property type="entry name" value="RING/U-box"/>
    <property type="match status" value="1"/>
</dbReference>
<dbReference type="SMART" id="SM00184">
    <property type="entry name" value="RING"/>
    <property type="match status" value="1"/>
</dbReference>
<evidence type="ECO:0000313" key="21">
    <source>
        <dbReference type="EMBL" id="KAJ3212009.1"/>
    </source>
</evidence>
<keyword evidence="5" id="KW-0963">Cytoplasm</keyword>
<feature type="coiled-coil region" evidence="18">
    <location>
        <begin position="347"/>
        <end position="395"/>
    </location>
</feature>
<dbReference type="InterPro" id="IPR056527">
    <property type="entry name" value="WD40_RFWD3"/>
</dbReference>
<keyword evidence="8" id="KW-0479">Metal-binding</keyword>
<dbReference type="EMBL" id="JADGJW010000800">
    <property type="protein sequence ID" value="KAJ3212009.1"/>
    <property type="molecule type" value="Genomic_DNA"/>
</dbReference>
<dbReference type="PANTHER" id="PTHR16047">
    <property type="entry name" value="RFWD3 PROTEIN"/>
    <property type="match status" value="1"/>
</dbReference>
<evidence type="ECO:0000256" key="3">
    <source>
        <dbReference type="ARBA" id="ARBA00004906"/>
    </source>
</evidence>
<evidence type="ECO:0000256" key="4">
    <source>
        <dbReference type="ARBA" id="ARBA00012483"/>
    </source>
</evidence>
<dbReference type="InterPro" id="IPR036322">
    <property type="entry name" value="WD40_repeat_dom_sf"/>
</dbReference>
<reference evidence="21" key="1">
    <citation type="submission" date="2020-05" db="EMBL/GenBank/DDBJ databases">
        <title>Phylogenomic resolution of chytrid fungi.</title>
        <authorList>
            <person name="Stajich J.E."/>
            <person name="Amses K."/>
            <person name="Simmons R."/>
            <person name="Seto K."/>
            <person name="Myers J."/>
            <person name="Bonds A."/>
            <person name="Quandt C.A."/>
            <person name="Barry K."/>
            <person name="Liu P."/>
            <person name="Grigoriev I."/>
            <person name="Longcore J.E."/>
            <person name="James T.Y."/>
        </authorList>
    </citation>
    <scope>NUCLEOTIDE SEQUENCE</scope>
    <source>
        <strain evidence="21">JEL0476</strain>
    </source>
</reference>
<gene>
    <name evidence="21" type="ORF">HK099_007870</name>
</gene>
<comment type="caution">
    <text evidence="21">The sequence shown here is derived from an EMBL/GenBank/DDBJ whole genome shotgun (WGS) entry which is preliminary data.</text>
</comment>
<keyword evidence="7" id="KW-0808">Transferase</keyword>
<keyword evidence="15" id="KW-0539">Nucleus</keyword>
<evidence type="ECO:0000256" key="8">
    <source>
        <dbReference type="ARBA" id="ARBA00022723"/>
    </source>
</evidence>
<evidence type="ECO:0000256" key="11">
    <source>
        <dbReference type="ARBA" id="ARBA00022771"/>
    </source>
</evidence>
<evidence type="ECO:0000313" key="22">
    <source>
        <dbReference type="Proteomes" id="UP001211065"/>
    </source>
</evidence>
<dbReference type="GO" id="GO:0008270">
    <property type="term" value="F:zinc ion binding"/>
    <property type="evidence" value="ECO:0007669"/>
    <property type="project" value="UniProtKB-KW"/>
</dbReference>
<evidence type="ECO:0000256" key="13">
    <source>
        <dbReference type="ARBA" id="ARBA00022833"/>
    </source>
</evidence>
<dbReference type="GO" id="GO:0005737">
    <property type="term" value="C:cytoplasm"/>
    <property type="evidence" value="ECO:0007669"/>
    <property type="project" value="UniProtKB-SubCell"/>
</dbReference>
<feature type="transmembrane region" description="Helical" evidence="19">
    <location>
        <begin position="30"/>
        <end position="50"/>
    </location>
</feature>
<keyword evidence="6" id="KW-0853">WD repeat</keyword>
<dbReference type="InterPro" id="IPR027370">
    <property type="entry name" value="Znf-RING_euk"/>
</dbReference>
<evidence type="ECO:0000256" key="2">
    <source>
        <dbReference type="ARBA" id="ARBA00004496"/>
    </source>
</evidence>
<dbReference type="InterPro" id="IPR001841">
    <property type="entry name" value="Znf_RING"/>
</dbReference>
<protein>
    <recommendedName>
        <fullName evidence="4">RING-type E3 ubiquitin transferase</fullName>
        <ecNumber evidence="4">2.3.2.27</ecNumber>
    </recommendedName>
</protein>
<evidence type="ECO:0000256" key="14">
    <source>
        <dbReference type="ARBA" id="ARBA00023204"/>
    </source>
</evidence>
<keyword evidence="10" id="KW-0227">DNA damage</keyword>
<feature type="domain" description="RING-type" evidence="20">
    <location>
        <begin position="256"/>
        <end position="315"/>
    </location>
</feature>
<accession>A0AAD5XTH2</accession>
<dbReference type="SUPFAM" id="SSF50978">
    <property type="entry name" value="WD40 repeat-like"/>
    <property type="match status" value="1"/>
</dbReference>
<dbReference type="EC" id="2.3.2.27" evidence="4"/>
<comment type="catalytic activity">
    <reaction evidence="1">
        <text>S-ubiquitinyl-[E2 ubiquitin-conjugating enzyme]-L-cysteine + [acceptor protein]-L-lysine = [E2 ubiquitin-conjugating enzyme]-L-cysteine + N(6)-ubiquitinyl-[acceptor protein]-L-lysine.</text>
        <dbReference type="EC" id="2.3.2.27"/>
    </reaction>
</comment>
<evidence type="ECO:0000256" key="5">
    <source>
        <dbReference type="ARBA" id="ARBA00022490"/>
    </source>
</evidence>
<name>A0AAD5XTH2_9FUNG</name>
<keyword evidence="13" id="KW-0862">Zinc</keyword>
<dbReference type="Proteomes" id="UP001211065">
    <property type="component" value="Unassembled WGS sequence"/>
</dbReference>
<evidence type="ECO:0000259" key="20">
    <source>
        <dbReference type="PROSITE" id="PS50089"/>
    </source>
</evidence>
<evidence type="ECO:0000256" key="10">
    <source>
        <dbReference type="ARBA" id="ARBA00022763"/>
    </source>
</evidence>
<keyword evidence="12" id="KW-0833">Ubl conjugation pathway</keyword>
<evidence type="ECO:0000256" key="17">
    <source>
        <dbReference type="PROSITE-ProRule" id="PRU00175"/>
    </source>
</evidence>
<dbReference type="InterPro" id="IPR013083">
    <property type="entry name" value="Znf_RING/FYVE/PHD"/>
</dbReference>
<keyword evidence="19" id="KW-0812">Transmembrane</keyword>
<dbReference type="InterPro" id="IPR017907">
    <property type="entry name" value="Znf_RING_CS"/>
</dbReference>
<evidence type="ECO:0000256" key="6">
    <source>
        <dbReference type="ARBA" id="ARBA00022574"/>
    </source>
</evidence>
<evidence type="ECO:0000256" key="15">
    <source>
        <dbReference type="ARBA" id="ARBA00023242"/>
    </source>
</evidence>
<keyword evidence="11 17" id="KW-0863">Zinc-finger</keyword>
<dbReference type="Pfam" id="PF13445">
    <property type="entry name" value="zf-RING_UBOX"/>
    <property type="match status" value="1"/>
</dbReference>
<evidence type="ECO:0000256" key="18">
    <source>
        <dbReference type="SAM" id="Coils"/>
    </source>
</evidence>
<dbReference type="GO" id="GO:0016604">
    <property type="term" value="C:nuclear body"/>
    <property type="evidence" value="ECO:0007669"/>
    <property type="project" value="UniProtKB-SubCell"/>
</dbReference>
<proteinExistence type="predicted"/>
<evidence type="ECO:0000256" key="9">
    <source>
        <dbReference type="ARBA" id="ARBA00022737"/>
    </source>
</evidence>
<evidence type="ECO:0000256" key="12">
    <source>
        <dbReference type="ARBA" id="ARBA00022786"/>
    </source>
</evidence>
<keyword evidence="19" id="KW-0472">Membrane</keyword>
<keyword evidence="19" id="KW-1133">Transmembrane helix</keyword>
<dbReference type="GO" id="GO:0036297">
    <property type="term" value="P:interstrand cross-link repair"/>
    <property type="evidence" value="ECO:0007669"/>
    <property type="project" value="InterPro"/>
</dbReference>
<dbReference type="PROSITE" id="PS00518">
    <property type="entry name" value="ZF_RING_1"/>
    <property type="match status" value="1"/>
</dbReference>
<dbReference type="GO" id="GO:0061630">
    <property type="term" value="F:ubiquitin protein ligase activity"/>
    <property type="evidence" value="ECO:0007669"/>
    <property type="project" value="UniProtKB-EC"/>
</dbReference>
<dbReference type="InterPro" id="IPR015943">
    <property type="entry name" value="WD40/YVTN_repeat-like_dom_sf"/>
</dbReference>
<dbReference type="PANTHER" id="PTHR16047:SF7">
    <property type="entry name" value="E3 UBIQUITIN-PROTEIN LIGASE RFWD3"/>
    <property type="match status" value="1"/>
</dbReference>
<evidence type="ECO:0000256" key="1">
    <source>
        <dbReference type="ARBA" id="ARBA00000900"/>
    </source>
</evidence>
<keyword evidence="9" id="KW-0677">Repeat</keyword>
<dbReference type="AlphaFoldDB" id="A0AAD5XTH2"/>
<dbReference type="PROSITE" id="PS50089">
    <property type="entry name" value="ZF_RING_2"/>
    <property type="match status" value="1"/>
</dbReference>
<dbReference type="Gene3D" id="3.30.40.10">
    <property type="entry name" value="Zinc/RING finger domain, C3HC4 (zinc finger)"/>
    <property type="match status" value="1"/>
</dbReference>
<dbReference type="Pfam" id="PF23419">
    <property type="entry name" value="WD40_RFWD3"/>
    <property type="match status" value="1"/>
</dbReference>
<comment type="subcellular location">
    <subcellularLocation>
        <location evidence="2">Cytoplasm</location>
    </subcellularLocation>
    <subcellularLocation>
        <location evidence="16">Nucleus</location>
        <location evidence="16">Nuclear body</location>
    </subcellularLocation>
</comment>